<proteinExistence type="predicted"/>
<comment type="caution">
    <text evidence="1">The sequence shown here is derived from an EMBL/GenBank/DDBJ whole genome shotgun (WGS) entry which is preliminary data.</text>
</comment>
<protein>
    <submittedName>
        <fullName evidence="1">Uncharacterized protein</fullName>
    </submittedName>
</protein>
<dbReference type="EMBL" id="MU150381">
    <property type="protein sequence ID" value="KAF9457228.1"/>
    <property type="molecule type" value="Genomic_DNA"/>
</dbReference>
<gene>
    <name evidence="1" type="ORF">BDZ94DRAFT_1273769</name>
</gene>
<evidence type="ECO:0000313" key="1">
    <source>
        <dbReference type="EMBL" id="KAF9457228.1"/>
    </source>
</evidence>
<evidence type="ECO:0000313" key="2">
    <source>
        <dbReference type="Proteomes" id="UP000807353"/>
    </source>
</evidence>
<reference evidence="1" key="1">
    <citation type="submission" date="2020-11" db="EMBL/GenBank/DDBJ databases">
        <authorList>
            <consortium name="DOE Joint Genome Institute"/>
            <person name="Ahrendt S."/>
            <person name="Riley R."/>
            <person name="Andreopoulos W."/>
            <person name="Labutti K."/>
            <person name="Pangilinan J."/>
            <person name="Ruiz-Duenas F.J."/>
            <person name="Barrasa J.M."/>
            <person name="Sanchez-Garcia M."/>
            <person name="Camarero S."/>
            <person name="Miyauchi S."/>
            <person name="Serrano A."/>
            <person name="Linde D."/>
            <person name="Babiker R."/>
            <person name="Drula E."/>
            <person name="Ayuso-Fernandez I."/>
            <person name="Pacheco R."/>
            <person name="Padilla G."/>
            <person name="Ferreira P."/>
            <person name="Barriuso J."/>
            <person name="Kellner H."/>
            <person name="Castanera R."/>
            <person name="Alfaro M."/>
            <person name="Ramirez L."/>
            <person name="Pisabarro A.G."/>
            <person name="Kuo A."/>
            <person name="Tritt A."/>
            <person name="Lipzen A."/>
            <person name="He G."/>
            <person name="Yan M."/>
            <person name="Ng V."/>
            <person name="Cullen D."/>
            <person name="Martin F."/>
            <person name="Rosso M.-N."/>
            <person name="Henrissat B."/>
            <person name="Hibbett D."/>
            <person name="Martinez A.T."/>
            <person name="Grigoriev I.V."/>
        </authorList>
    </citation>
    <scope>NUCLEOTIDE SEQUENCE</scope>
    <source>
        <strain evidence="1">CBS 247.69</strain>
    </source>
</reference>
<keyword evidence="2" id="KW-1185">Reference proteome</keyword>
<dbReference type="AlphaFoldDB" id="A0A9P5XUU8"/>
<name>A0A9P5XUU8_9AGAR</name>
<accession>A0A9P5XUU8</accession>
<dbReference type="Proteomes" id="UP000807353">
    <property type="component" value="Unassembled WGS sequence"/>
</dbReference>
<organism evidence="1 2">
    <name type="scientific">Collybia nuda</name>
    <dbReference type="NCBI Taxonomy" id="64659"/>
    <lineage>
        <taxon>Eukaryota</taxon>
        <taxon>Fungi</taxon>
        <taxon>Dikarya</taxon>
        <taxon>Basidiomycota</taxon>
        <taxon>Agaricomycotina</taxon>
        <taxon>Agaricomycetes</taxon>
        <taxon>Agaricomycetidae</taxon>
        <taxon>Agaricales</taxon>
        <taxon>Tricholomatineae</taxon>
        <taxon>Clitocybaceae</taxon>
        <taxon>Collybia</taxon>
    </lineage>
</organism>
<sequence>MCGVSSFSPRRTKSRHVSRSIPISSSDSNLYFYISSVLWAGQRKRTRMIRTF</sequence>